<dbReference type="Proteomes" id="UP001215598">
    <property type="component" value="Unassembled WGS sequence"/>
</dbReference>
<evidence type="ECO:0000313" key="3">
    <source>
        <dbReference type="Proteomes" id="UP001215598"/>
    </source>
</evidence>
<gene>
    <name evidence="2" type="ORF">B0H16DRAFT_536271</name>
</gene>
<dbReference type="EMBL" id="JARKIB010000338">
    <property type="protein sequence ID" value="KAJ7713675.1"/>
    <property type="molecule type" value="Genomic_DNA"/>
</dbReference>
<sequence length="129" mass="14182">MQLTRKCRRLNRIKIHLLGAALAGCPSPVTLIVRLRSPPTSPSAFFSLCSPPKCIKACETDPYRAISLPWIPNHHHPHPHLPRTVLSSSTFGAIPLTRRNTDNPGIDEGISSSCVDAVAPPKDKDFDRE</sequence>
<dbReference type="PROSITE" id="PS51257">
    <property type="entry name" value="PROKAR_LIPOPROTEIN"/>
    <property type="match status" value="1"/>
</dbReference>
<evidence type="ECO:0000256" key="1">
    <source>
        <dbReference type="SAM" id="MobiDB-lite"/>
    </source>
</evidence>
<comment type="caution">
    <text evidence="2">The sequence shown here is derived from an EMBL/GenBank/DDBJ whole genome shotgun (WGS) entry which is preliminary data.</text>
</comment>
<reference evidence="2" key="1">
    <citation type="submission" date="2023-03" db="EMBL/GenBank/DDBJ databases">
        <title>Massive genome expansion in bonnet fungi (Mycena s.s.) driven by repeated elements and novel gene families across ecological guilds.</title>
        <authorList>
            <consortium name="Lawrence Berkeley National Laboratory"/>
            <person name="Harder C.B."/>
            <person name="Miyauchi S."/>
            <person name="Viragh M."/>
            <person name="Kuo A."/>
            <person name="Thoen E."/>
            <person name="Andreopoulos B."/>
            <person name="Lu D."/>
            <person name="Skrede I."/>
            <person name="Drula E."/>
            <person name="Henrissat B."/>
            <person name="Morin E."/>
            <person name="Kohler A."/>
            <person name="Barry K."/>
            <person name="LaButti K."/>
            <person name="Morin E."/>
            <person name="Salamov A."/>
            <person name="Lipzen A."/>
            <person name="Mereny Z."/>
            <person name="Hegedus B."/>
            <person name="Baldrian P."/>
            <person name="Stursova M."/>
            <person name="Weitz H."/>
            <person name="Taylor A."/>
            <person name="Grigoriev I.V."/>
            <person name="Nagy L.G."/>
            <person name="Martin F."/>
            <person name="Kauserud H."/>
        </authorList>
    </citation>
    <scope>NUCLEOTIDE SEQUENCE</scope>
    <source>
        <strain evidence="2">CBHHK182m</strain>
    </source>
</reference>
<dbReference type="AlphaFoldDB" id="A0AAD7H7W8"/>
<name>A0AAD7H7W8_9AGAR</name>
<evidence type="ECO:0000313" key="2">
    <source>
        <dbReference type="EMBL" id="KAJ7713675.1"/>
    </source>
</evidence>
<accession>A0AAD7H7W8</accession>
<feature type="region of interest" description="Disordered" evidence="1">
    <location>
        <begin position="97"/>
        <end position="129"/>
    </location>
</feature>
<proteinExistence type="predicted"/>
<organism evidence="2 3">
    <name type="scientific">Mycena metata</name>
    <dbReference type="NCBI Taxonomy" id="1033252"/>
    <lineage>
        <taxon>Eukaryota</taxon>
        <taxon>Fungi</taxon>
        <taxon>Dikarya</taxon>
        <taxon>Basidiomycota</taxon>
        <taxon>Agaricomycotina</taxon>
        <taxon>Agaricomycetes</taxon>
        <taxon>Agaricomycetidae</taxon>
        <taxon>Agaricales</taxon>
        <taxon>Marasmiineae</taxon>
        <taxon>Mycenaceae</taxon>
        <taxon>Mycena</taxon>
    </lineage>
</organism>
<keyword evidence="3" id="KW-1185">Reference proteome</keyword>
<protein>
    <submittedName>
        <fullName evidence="2">Uncharacterized protein</fullName>
    </submittedName>
</protein>